<name>A0A8X6I580_9ARAC</name>
<organism evidence="1 2">
    <name type="scientific">Trichonephila inaurata madagascariensis</name>
    <dbReference type="NCBI Taxonomy" id="2747483"/>
    <lineage>
        <taxon>Eukaryota</taxon>
        <taxon>Metazoa</taxon>
        <taxon>Ecdysozoa</taxon>
        <taxon>Arthropoda</taxon>
        <taxon>Chelicerata</taxon>
        <taxon>Arachnida</taxon>
        <taxon>Araneae</taxon>
        <taxon>Araneomorphae</taxon>
        <taxon>Entelegynae</taxon>
        <taxon>Araneoidea</taxon>
        <taxon>Nephilidae</taxon>
        <taxon>Trichonephila</taxon>
        <taxon>Trichonephila inaurata</taxon>
    </lineage>
</organism>
<protein>
    <submittedName>
        <fullName evidence="1">Uncharacterized protein</fullName>
    </submittedName>
</protein>
<proteinExistence type="predicted"/>
<gene>
    <name evidence="1" type="ORF">TNIN_134941</name>
</gene>
<evidence type="ECO:0000313" key="2">
    <source>
        <dbReference type="Proteomes" id="UP000886998"/>
    </source>
</evidence>
<dbReference type="Proteomes" id="UP000886998">
    <property type="component" value="Unassembled WGS sequence"/>
</dbReference>
<dbReference type="AlphaFoldDB" id="A0A8X6I580"/>
<evidence type="ECO:0000313" key="1">
    <source>
        <dbReference type="EMBL" id="GFS31298.1"/>
    </source>
</evidence>
<keyword evidence="2" id="KW-1185">Reference proteome</keyword>
<reference evidence="1" key="1">
    <citation type="submission" date="2020-08" db="EMBL/GenBank/DDBJ databases">
        <title>Multicomponent nature underlies the extraordinary mechanical properties of spider dragline silk.</title>
        <authorList>
            <person name="Kono N."/>
            <person name="Nakamura H."/>
            <person name="Mori M."/>
            <person name="Yoshida Y."/>
            <person name="Ohtoshi R."/>
            <person name="Malay A.D."/>
            <person name="Moran D.A.P."/>
            <person name="Tomita M."/>
            <person name="Numata K."/>
            <person name="Arakawa K."/>
        </authorList>
    </citation>
    <scope>NUCLEOTIDE SEQUENCE</scope>
</reference>
<comment type="caution">
    <text evidence="1">The sequence shown here is derived from an EMBL/GenBank/DDBJ whole genome shotgun (WGS) entry which is preliminary data.</text>
</comment>
<accession>A0A8X6I580</accession>
<dbReference type="EMBL" id="BMAV01024231">
    <property type="protein sequence ID" value="GFS31298.1"/>
    <property type="molecule type" value="Genomic_DNA"/>
</dbReference>
<sequence>MHWLRRELGSNSIKKPLSFHTIKLSANLTLKQILLRDVIQRAMDKTRKTLEEDRRKFFPAPKKAGWLFRGVTEYGVLIRRMFA</sequence>